<dbReference type="Proteomes" id="UP001642520">
    <property type="component" value="Unassembled WGS sequence"/>
</dbReference>
<protein>
    <recommendedName>
        <fullName evidence="3">C3H1-type domain-containing protein</fullName>
    </recommendedName>
</protein>
<accession>A0ABP1NFI5</accession>
<gene>
    <name evidence="1" type="ORF">XYLVIOL_LOCUS3742</name>
</gene>
<proteinExistence type="predicted"/>
<evidence type="ECO:0000313" key="1">
    <source>
        <dbReference type="EMBL" id="CAL7939212.1"/>
    </source>
</evidence>
<reference evidence="1 2" key="1">
    <citation type="submission" date="2024-08" db="EMBL/GenBank/DDBJ databases">
        <authorList>
            <person name="Will J Nash"/>
            <person name="Angela Man"/>
            <person name="Seanna McTaggart"/>
            <person name="Kendall Baker"/>
            <person name="Tom Barker"/>
            <person name="Leah Catchpole"/>
            <person name="Alex Durrant"/>
            <person name="Karim Gharbi"/>
            <person name="Naomi Irish"/>
            <person name="Gemy Kaithakottil"/>
            <person name="Debby Ku"/>
            <person name="Aaliyah Providence"/>
            <person name="Felix Shaw"/>
            <person name="David Swarbreck"/>
            <person name="Chris Watkins"/>
            <person name="Ann M. McCartney"/>
            <person name="Giulio Formenti"/>
            <person name="Alice Mouton"/>
            <person name="Noel Vella"/>
            <person name="Bjorn M von Reumont"/>
            <person name="Adriana Vella"/>
            <person name="Wilfried Haerty"/>
        </authorList>
    </citation>
    <scope>NUCLEOTIDE SEQUENCE [LARGE SCALE GENOMIC DNA]</scope>
</reference>
<name>A0ABP1NFI5_XYLVO</name>
<organism evidence="1 2">
    <name type="scientific">Xylocopa violacea</name>
    <name type="common">Violet carpenter bee</name>
    <name type="synonym">Apis violacea</name>
    <dbReference type="NCBI Taxonomy" id="135666"/>
    <lineage>
        <taxon>Eukaryota</taxon>
        <taxon>Metazoa</taxon>
        <taxon>Ecdysozoa</taxon>
        <taxon>Arthropoda</taxon>
        <taxon>Hexapoda</taxon>
        <taxon>Insecta</taxon>
        <taxon>Pterygota</taxon>
        <taxon>Neoptera</taxon>
        <taxon>Endopterygota</taxon>
        <taxon>Hymenoptera</taxon>
        <taxon>Apocrita</taxon>
        <taxon>Aculeata</taxon>
        <taxon>Apoidea</taxon>
        <taxon>Anthophila</taxon>
        <taxon>Apidae</taxon>
        <taxon>Xylocopa</taxon>
        <taxon>Xylocopa</taxon>
    </lineage>
</organism>
<evidence type="ECO:0000313" key="2">
    <source>
        <dbReference type="Proteomes" id="UP001642520"/>
    </source>
</evidence>
<dbReference type="EMBL" id="CAXAJV020001289">
    <property type="protein sequence ID" value="CAL7939212.1"/>
    <property type="molecule type" value="Genomic_DNA"/>
</dbReference>
<sequence>MKAHYQKKNDPRRYSLVSRRKVNKTIFKSNINVVKGENNKDKYDRVPDFEKKSVFVLKDCSVVLKDIWDDPPLRKFISRKYAIANNKRKCAANKKINVQLMKAKALKDGKKLRVCLHKLVQHDENSNIVSRYTMGEFRNLWEDNFMKSQRNKYHSFANVKKVHEIKTETKIFRNKVNLEHKHLNFQTNQLPNSNGRKYEDKVELCTSSKNLYEVNNFEQMPRVINEIYLENNADKNKLVFDIQRNNYNLNYDNNFAIASNNKNLNYDNNLAIASNNKNIPYSPILTQKNVEDNTNLLKGEHASTNWGDDDDASKRIKLNKSYWLQEPNIEYKRVNIDNDSSDASDEDVATQITPTQLENDKNPLTFIEQAQAKSSKDICKQNCDTMRNTGPVATFTHELSIEDQCSLSDKVNFDKEKIIDDEMYDSDCISLFADSAIIEECDSEKSFDVSNDVVENYYKSLKADFNKMYANNVNNNKTVVPPKIIKYHQNRISMERSSVPSSTEALEIRKKVIIPSMSLGQILFYFRGHCYEFIKTGYCNRYPCTFEHNFVPLMSNWCSRNESHLFKMLEELAAQGLTEFIKSFYSSLLFFFLRRSYNIDVNCILKIFKKLYELTIMSTKSAFYTIECIQNVEHSIKSIIEKLGSIIDDRDFDFVNWMLKILEKYIPQGQYWRTLKSLLLRVENLEPEIIETILKECINTQQDIDDININIVRKLRSDIYSKINHKILLSFKNLMKCNRNNAEEIMSSQKNETVSLPTGNSAPSEVETLSNINEYTRIPSTTDQAREKRKSGDNDFTLHPIDDLPNPYSVQGRALFSDFYTDVYNLQEGLKHNDYNRVMKILNSVKEDQKSVFSRACYQILKNEITYSPYRLGKLILNSVETGTTAVSYQIISDVATYIMADLAERGLWVLAYILLKNVYIILEPQIYSYKLDATTILLFVEIYLANEEAIEAFTLLKRTNIIFTNPDKWKVQSIDKDSAIRIQIITILSYIMSEKFPEYAFFLFEFLVTDQSSNFRPIDLTNIANVMLSKFLLRKDQELIIKTTKLIMKYNFVLKDVVCRALICTLFHFDMNLAKQLYQISTALGIYSTLQFHPTTYLIINSDWTMEEMHLAIMNLIQQFSLNIGYAIDHVSSRRCAAYLIFENIPSNKLLINSDRIDTQTDKKITASKRLMRSLLEDQFKPIRLSTHKINSRWYRLNGLSVIRYIKFKYSV</sequence>
<keyword evidence="2" id="KW-1185">Reference proteome</keyword>
<evidence type="ECO:0008006" key="3">
    <source>
        <dbReference type="Google" id="ProtNLM"/>
    </source>
</evidence>
<comment type="caution">
    <text evidence="1">The sequence shown here is derived from an EMBL/GenBank/DDBJ whole genome shotgun (WGS) entry which is preliminary data.</text>
</comment>